<dbReference type="InterPro" id="IPR039278">
    <property type="entry name" value="Red1"/>
</dbReference>
<feature type="compositionally biased region" description="Polar residues" evidence="2">
    <location>
        <begin position="459"/>
        <end position="483"/>
    </location>
</feature>
<dbReference type="STRING" id="1447883.A0A2B7Z3I3"/>
<feature type="compositionally biased region" description="Low complexity" evidence="2">
    <location>
        <begin position="348"/>
        <end position="366"/>
    </location>
</feature>
<feature type="region of interest" description="Disordered" evidence="2">
    <location>
        <begin position="335"/>
        <end position="578"/>
    </location>
</feature>
<comment type="caution">
    <text evidence="4">The sequence shown here is derived from an EMBL/GenBank/DDBJ whole genome shotgun (WGS) entry which is preliminary data.</text>
</comment>
<keyword evidence="1" id="KW-0175">Coiled coil</keyword>
<dbReference type="PANTHER" id="PTHR21563">
    <property type="entry name" value="ZINC FINGER C3H1 DOMAIN-CONTAINING PROTEIN"/>
    <property type="match status" value="1"/>
</dbReference>
<feature type="compositionally biased region" description="Polar residues" evidence="2">
    <location>
        <begin position="762"/>
        <end position="791"/>
    </location>
</feature>
<feature type="domain" description="Putative zinc-finger" evidence="3">
    <location>
        <begin position="1250"/>
        <end position="1271"/>
    </location>
</feature>
<feature type="compositionally biased region" description="Pro residues" evidence="2">
    <location>
        <begin position="29"/>
        <end position="38"/>
    </location>
</feature>
<evidence type="ECO:0000259" key="3">
    <source>
        <dbReference type="Pfam" id="PF10650"/>
    </source>
</evidence>
<feature type="compositionally biased region" description="Basic and acidic residues" evidence="2">
    <location>
        <begin position="742"/>
        <end position="760"/>
    </location>
</feature>
<feature type="compositionally biased region" description="Basic and acidic residues" evidence="2">
    <location>
        <begin position="181"/>
        <end position="192"/>
    </location>
</feature>
<feature type="region of interest" description="Disordered" evidence="2">
    <location>
        <begin position="742"/>
        <end position="825"/>
    </location>
</feature>
<feature type="region of interest" description="Disordered" evidence="2">
    <location>
        <begin position="594"/>
        <end position="642"/>
    </location>
</feature>
<gene>
    <name evidence="4" type="ORF">AJ80_00597</name>
</gene>
<evidence type="ECO:0000256" key="1">
    <source>
        <dbReference type="SAM" id="Coils"/>
    </source>
</evidence>
<feature type="compositionally biased region" description="Polar residues" evidence="2">
    <location>
        <begin position="1093"/>
        <end position="1106"/>
    </location>
</feature>
<feature type="region of interest" description="Disordered" evidence="2">
    <location>
        <begin position="1124"/>
        <end position="1149"/>
    </location>
</feature>
<feature type="compositionally biased region" description="Polar residues" evidence="2">
    <location>
        <begin position="1045"/>
        <end position="1061"/>
    </location>
</feature>
<dbReference type="Pfam" id="PF10650">
    <property type="entry name" value="zf-C3H1"/>
    <property type="match status" value="1"/>
</dbReference>
<organism evidence="4 5">
    <name type="scientific">Polytolypa hystricis (strain UAMH7299)</name>
    <dbReference type="NCBI Taxonomy" id="1447883"/>
    <lineage>
        <taxon>Eukaryota</taxon>
        <taxon>Fungi</taxon>
        <taxon>Dikarya</taxon>
        <taxon>Ascomycota</taxon>
        <taxon>Pezizomycotina</taxon>
        <taxon>Eurotiomycetes</taxon>
        <taxon>Eurotiomycetidae</taxon>
        <taxon>Onygenales</taxon>
        <taxon>Onygenales incertae sedis</taxon>
        <taxon>Polytolypa</taxon>
    </lineage>
</organism>
<dbReference type="InterPro" id="IPR019607">
    <property type="entry name" value="Putative_zinc-finger_domain"/>
</dbReference>
<evidence type="ECO:0000313" key="4">
    <source>
        <dbReference type="EMBL" id="PGH27809.1"/>
    </source>
</evidence>
<dbReference type="EMBL" id="PDNA01000004">
    <property type="protein sequence ID" value="PGH27809.1"/>
    <property type="molecule type" value="Genomic_DNA"/>
</dbReference>
<feature type="compositionally biased region" description="Polar residues" evidence="2">
    <location>
        <begin position="510"/>
        <end position="528"/>
    </location>
</feature>
<dbReference type="GO" id="GO:0005634">
    <property type="term" value="C:nucleus"/>
    <property type="evidence" value="ECO:0007669"/>
    <property type="project" value="TreeGrafter"/>
</dbReference>
<feature type="region of interest" description="Disordered" evidence="2">
    <location>
        <begin position="1"/>
        <end position="287"/>
    </location>
</feature>
<keyword evidence="5" id="KW-1185">Reference proteome</keyword>
<dbReference type="GO" id="GO:0000178">
    <property type="term" value="C:exosome (RNase complex)"/>
    <property type="evidence" value="ECO:0007669"/>
    <property type="project" value="TreeGrafter"/>
</dbReference>
<feature type="compositionally biased region" description="Polar residues" evidence="2">
    <location>
        <begin position="670"/>
        <end position="683"/>
    </location>
</feature>
<evidence type="ECO:0000256" key="2">
    <source>
        <dbReference type="SAM" id="MobiDB-lite"/>
    </source>
</evidence>
<feature type="region of interest" description="Disordered" evidence="2">
    <location>
        <begin position="1039"/>
        <end position="1107"/>
    </location>
</feature>
<feature type="coiled-coil region" evidence="1">
    <location>
        <begin position="849"/>
        <end position="876"/>
    </location>
</feature>
<reference evidence="4 5" key="1">
    <citation type="submission" date="2017-10" db="EMBL/GenBank/DDBJ databases">
        <title>Comparative genomics in systemic dimorphic fungi from Ajellomycetaceae.</title>
        <authorList>
            <person name="Munoz J.F."/>
            <person name="Mcewen J.G."/>
            <person name="Clay O.K."/>
            <person name="Cuomo C.A."/>
        </authorList>
    </citation>
    <scope>NUCLEOTIDE SEQUENCE [LARGE SCALE GENOMIC DNA]</scope>
    <source>
        <strain evidence="4 5">UAMH7299</strain>
    </source>
</reference>
<feature type="region of interest" description="Disordered" evidence="2">
    <location>
        <begin position="912"/>
        <end position="931"/>
    </location>
</feature>
<feature type="compositionally biased region" description="Basic and acidic residues" evidence="2">
    <location>
        <begin position="631"/>
        <end position="642"/>
    </location>
</feature>
<feature type="compositionally biased region" description="Polar residues" evidence="2">
    <location>
        <begin position="271"/>
        <end position="285"/>
    </location>
</feature>
<feature type="compositionally biased region" description="Basic and acidic residues" evidence="2">
    <location>
        <begin position="250"/>
        <end position="260"/>
    </location>
</feature>
<proteinExistence type="predicted"/>
<feature type="compositionally biased region" description="Basic and acidic residues" evidence="2">
    <location>
        <begin position="221"/>
        <end position="230"/>
    </location>
</feature>
<feature type="compositionally biased region" description="Polar residues" evidence="2">
    <location>
        <begin position="707"/>
        <end position="716"/>
    </location>
</feature>
<sequence length="1342" mass="146635">MSPFGGHHNLMPPWPVPPPSDTAHMYPLGQPPFPPQPPHYASNASSFHANGQIPGLSANTNGFPPPPPHLAFDPQFQNSQYPIPPRAFSPFPPRQPEHHGGYYDQSAGFTGKSSAVEAEPSAQVDEGDDHEQMDYEDKEEGELSNGEVDIGTSGSDEARPFRKAQGYRKSSGSKYASCNVDDNRRPVDDHAQDSSPHTSGSSFVNTPEQAEAGEVLLGKPRRTESSHLTRQEPPSANDKDYQKKVPSRIPTERSDTETAVHHGSRVDSFQEVPNGSPSHISSGKSPAQLRIQAQGALLSLAPLNIRFKEFVEEGIDPNILKRLYDDIGVKVTPTVPSSGIQHNDRIPNEQSPSEQTSQPTSGTPSPIDAAGPKTGQKPLGSPSTSTGDKAVPVQGVPVTSSIKPSATQQPITETSKPLERKDVIARMLAAKAKKAPSTAKGSEKPVLQALEQPTIAPDATTTVSFTGAPTPELSQQSIQATSKPKTKGKNKAQTELARQRIEQLKRQGLPRSQSRPTVEQTSSLTTQPLEAKDSAGEVSSLNSLPHVQEPSLQYPLPTRPPESEFTGPRIPGLFMTGSVEPAAVDETPITLATSDDVAKVDEQPSPKGRVTRKRPRASDFVDEPITVPSKRQHEPDFKTSADHRVVIDISDDEMMYDSDSNARGDELLPKSTNLPQNRSTSRQPMVRDIAPLSDFPPKGHSSRRPTPATSASQTSIKGKEQFDLEMKNMEILALRRKIAERERQQRERQALVDTPSEGRSEPSGTPSVERSASENEQPTVVTEQREVISNTDRLDTNAVGDAISLNHVTASPVQSPRRRSTVSRASLDPTKLEEIRQKIIRKQEIEFGLPALEAELQKSQAKLAEFREQEKRLMAEIAKGEAGKRRLVEELEALGFETEGLSLEQLQATKDRLSDELTGSDKSPGELSSNASFPFAPSLPTASAEQKLPQMPETHYLVRLSFLATVDHSPDEPMMDHAPHPVHDSPKSVIHVDHVLETSLHTSIGHNQMPETATLPQTSQEAIEMRALSHEIAENSHIHDGTASDGISCSSSAMDESTGSIESPFENDRLPEMSTDAKSAQGSEPVAPEDNQPIPSTEATLPSSQPAEVDVDQLMSELPDVEAALQDRESSVGSDAYEPPEPEPVVDTSEAPYTPPFSPAPAESVEPMIIDIPSLPPAQNAQALTLNNQDLSNKVTQQAVEETTKHHFTPYVSPLKLFKAYRYHPNYTDEVDGGYRSLTYSNHIDPHMDLCVYEVAGGVCNDNSCDYQHFRDMNLSDDKILIEMGSQREGKTTEEKDSYVAGLKQTIDDMRRDKVKDFNTVATEIAAYRRRFLQDPSRVLAL</sequence>
<dbReference type="OrthoDB" id="1922977at2759"/>
<dbReference type="Proteomes" id="UP000224634">
    <property type="component" value="Unassembled WGS sequence"/>
</dbReference>
<protein>
    <recommendedName>
        <fullName evidence="3">Putative zinc-finger domain-containing protein</fullName>
    </recommendedName>
</protein>
<name>A0A2B7Z3I3_POLH7</name>
<accession>A0A2B7Z3I3</accession>
<feature type="compositionally biased region" description="Polar residues" evidence="2">
    <location>
        <begin position="193"/>
        <end position="208"/>
    </location>
</feature>
<dbReference type="PANTHER" id="PTHR21563:SF3">
    <property type="entry name" value="ZINC FINGER C3H1 DOMAIN-CONTAINING PROTEIN"/>
    <property type="match status" value="1"/>
</dbReference>
<feature type="compositionally biased region" description="Pro residues" evidence="2">
    <location>
        <begin position="82"/>
        <end position="94"/>
    </location>
</feature>
<feature type="compositionally biased region" description="Polar residues" evidence="2">
    <location>
        <begin position="397"/>
        <end position="415"/>
    </location>
</feature>
<evidence type="ECO:0000313" key="5">
    <source>
        <dbReference type="Proteomes" id="UP000224634"/>
    </source>
</evidence>
<feature type="region of interest" description="Disordered" evidence="2">
    <location>
        <begin position="655"/>
        <end position="724"/>
    </location>
</feature>